<protein>
    <submittedName>
        <fullName evidence="1">Uncharacterized protein</fullName>
    </submittedName>
</protein>
<accession>A0ACB7IIQ7</accession>
<dbReference type="EMBL" id="WQMT02000011">
    <property type="protein sequence ID" value="KAG9217756.1"/>
    <property type="molecule type" value="Genomic_DNA"/>
</dbReference>
<organism evidence="1 2">
    <name type="scientific">Pleurotus cornucopiae</name>
    <name type="common">Cornucopia mushroom</name>
    <dbReference type="NCBI Taxonomy" id="5321"/>
    <lineage>
        <taxon>Eukaryota</taxon>
        <taxon>Fungi</taxon>
        <taxon>Dikarya</taxon>
        <taxon>Basidiomycota</taxon>
        <taxon>Agaricomycotina</taxon>
        <taxon>Agaricomycetes</taxon>
        <taxon>Agaricomycetidae</taxon>
        <taxon>Agaricales</taxon>
        <taxon>Pleurotineae</taxon>
        <taxon>Pleurotaceae</taxon>
        <taxon>Pleurotus</taxon>
    </lineage>
</organism>
<evidence type="ECO:0000313" key="1">
    <source>
        <dbReference type="EMBL" id="KAG9217756.1"/>
    </source>
</evidence>
<evidence type="ECO:0000313" key="2">
    <source>
        <dbReference type="Proteomes" id="UP000824881"/>
    </source>
</evidence>
<sequence length="1149" mass="126171">MSPKWWQPSAWALHPSASSFGPNSRWSNEDMDPVPPHKRTWTSWSYIAYWVSDATNVAVWGLAGSMLAVGLSWRQALPAIALGHIIISVVMVLNGTIGARLHVAFPVLNRSSFGFWFSYFSIISRIVLAMFWFGIQTYTGSECLYQMLKAIWPSVARVPNHLSPNANITTVGVMCYFLYWLLQFPFMLISPQRIRYFFMVKSIVVPISWIAILAWSIHKVPVSVSLESKHTSLQGSDLSWAWLSALNSALGIYSTLAVNIPDFTRYAKTERSQYIQIAIIPTVFTFCGFIGIAVTSAGEVLYGETLWDPTHIIDRWDNRAAAFFAAFSFCLTTIGTNISANSLSAANDMTVLFPQFINIRRGQVLCALLGGWALCPWEILASASGFLNFMNGYTVFLGPFAGIMVADYWIVHRCKVDVPAMYDPHGRYAYWHGTNWRAVLALLLSVPPSFPGLVSSINPDIQVGAVRHVFDIAWLYGFFMSLIVYSLTSTIWPARETFVEKSIYGYEDDDDFSVAESSLPEKTDVKDIQGSWKKLGSGSFGNVYKGSYLGIEVAIKEVLPSTEYDVAKYFEREWRLMKEARHPNVVLYLGLSRAPDPDGRIFIISEFIENGNLRSYIFDKTKPFPWRLRISFATDIARALAYLHARKCIHRDLKGENLLVTSNGRLKITDFGFARIAARNEDELKRLTFCGTDSYMSPEILLGDEFDLPTDIFSLGIIFCEIAARKLADDSHFKRTPPSFGIDEAEVRERASPGCPEGFISLCLDCSTTDPSKRPTTRNILERLRVIEAEVLARPDEADNMHLGSVKFMTGGKRTGAAPRIPSFGVGVGKDIRGSGKDDESDESDDELMEAVIGLSKVDLNNSTWSGSSMANEPLLNRPSSSEYSTTVVKSHPNEGTNTHPPSLSSILTIRPSPDPNETPAPVLPATPLSESVSSLNDGADAQPKGPTDILGTSSIMSIATMDSYRTAPSYYSQQSAISTALATEGGSTIRSLYPASLSATNGQHNAPLVHRFTLLKPGAKPKRTSGSFSPNGNTSPNGGTSEGPSTVNDAAVGWNPLELFFGSGLLVSKCDLCTKRLGWKPVLECDDCGLRTHVKCGELAPRDCGLRPIRPGFGMSSSLNAIVSSAGKGKQTAAPAVAVKSANKSPPR</sequence>
<proteinExistence type="predicted"/>
<dbReference type="Proteomes" id="UP000824881">
    <property type="component" value="Unassembled WGS sequence"/>
</dbReference>
<reference evidence="1 2" key="1">
    <citation type="journal article" date="2021" name="Appl. Environ. Microbiol.">
        <title>Genetic linkage and physical mapping for an oyster mushroom Pleurotus cornucopiae and QTL analysis for the trait cap color.</title>
        <authorList>
            <person name="Zhang Y."/>
            <person name="Gao W."/>
            <person name="Sonnenberg A."/>
            <person name="Chen Q."/>
            <person name="Zhang J."/>
            <person name="Huang C."/>
        </authorList>
    </citation>
    <scope>NUCLEOTIDE SEQUENCE [LARGE SCALE GENOMIC DNA]</scope>
    <source>
        <strain evidence="1">CCMSSC00406</strain>
    </source>
</reference>
<name>A0ACB7IIQ7_PLECO</name>
<comment type="caution">
    <text evidence="1">The sequence shown here is derived from an EMBL/GenBank/DDBJ whole genome shotgun (WGS) entry which is preliminary data.</text>
</comment>
<gene>
    <name evidence="1" type="ORF">CCMSSC00406_0003555</name>
</gene>
<keyword evidence="2" id="KW-1185">Reference proteome</keyword>